<dbReference type="InterPro" id="IPR005614">
    <property type="entry name" value="NrfD-like"/>
</dbReference>
<feature type="transmembrane region" description="Helical" evidence="7">
    <location>
        <begin position="272"/>
        <end position="293"/>
    </location>
</feature>
<name>A0ABS9WJJ8_9ACTN</name>
<dbReference type="EMBL" id="JAJMLW010000003">
    <property type="protein sequence ID" value="MCI2242431.1"/>
    <property type="molecule type" value="Genomic_DNA"/>
</dbReference>
<protein>
    <submittedName>
        <fullName evidence="8">Polysulfide reductase NrfD</fullName>
    </submittedName>
</protein>
<evidence type="ECO:0000313" key="8">
    <source>
        <dbReference type="EMBL" id="MCI2242431.1"/>
    </source>
</evidence>
<keyword evidence="3" id="KW-1003">Cell membrane</keyword>
<feature type="transmembrane region" description="Helical" evidence="7">
    <location>
        <begin position="162"/>
        <end position="187"/>
    </location>
</feature>
<keyword evidence="6 7" id="KW-0472">Membrane</keyword>
<evidence type="ECO:0000256" key="3">
    <source>
        <dbReference type="ARBA" id="ARBA00022475"/>
    </source>
</evidence>
<evidence type="ECO:0000256" key="5">
    <source>
        <dbReference type="ARBA" id="ARBA00022989"/>
    </source>
</evidence>
<dbReference type="RefSeq" id="WP_242165695.1">
    <property type="nucleotide sequence ID" value="NZ_JAJMLW010000003.1"/>
</dbReference>
<feature type="transmembrane region" description="Helical" evidence="7">
    <location>
        <begin position="97"/>
        <end position="116"/>
    </location>
</feature>
<sequence>MFGELVVGYLFLGGAGAGGCLTCALLGLLADREALAPALAARFRTGAGRRWTRLLAPALTLSVGCLVLGIVCLAADLGRPDRLLLLMVSATPSYISFGAWALVACTLLGVALAAVWRGAVAARAGALAALEALTAAAALATAAYTGLLLASMPSVPLWCTPWLPVLFTLSAASCGIALVMAAAWVSGAATDFGAVLARLALADAALIALEAVAAAGALLSAWASSGAPAADLAAGLLAGAGVLPDAAGAAATPTAAAARASVLTLTAGPDAWLFWGGFGLAGLAAPLALDLVLYGDGRRLARRAARAAAPRAPAAVPRTPASAPPLSPSARALTAMAAAACVLVGGLLLRVLVVGAGLHPLIGAVL</sequence>
<evidence type="ECO:0000313" key="9">
    <source>
        <dbReference type="Proteomes" id="UP001430755"/>
    </source>
</evidence>
<feature type="transmembrane region" description="Helical" evidence="7">
    <location>
        <begin position="6"/>
        <end position="30"/>
    </location>
</feature>
<comment type="subcellular location">
    <subcellularLocation>
        <location evidence="1">Cell membrane</location>
        <topology evidence="1">Multi-pass membrane protein</topology>
    </subcellularLocation>
</comment>
<keyword evidence="5 7" id="KW-1133">Transmembrane helix</keyword>
<organism evidence="8 9">
    <name type="scientific">Adlercreutzia faecimuris</name>
    <dbReference type="NCBI Taxonomy" id="2897341"/>
    <lineage>
        <taxon>Bacteria</taxon>
        <taxon>Bacillati</taxon>
        <taxon>Actinomycetota</taxon>
        <taxon>Coriobacteriia</taxon>
        <taxon>Eggerthellales</taxon>
        <taxon>Eggerthellaceae</taxon>
        <taxon>Adlercreutzia</taxon>
    </lineage>
</organism>
<reference evidence="8" key="1">
    <citation type="submission" date="2021-11" db="EMBL/GenBank/DDBJ databases">
        <title>A Novel Adlercreutzia Species, isolated from a Allomyrina dichotoma larva feces.</title>
        <authorList>
            <person name="Suh M.K."/>
        </authorList>
    </citation>
    <scope>NUCLEOTIDE SEQUENCE</scope>
    <source>
        <strain evidence="8">JBNU-10</strain>
    </source>
</reference>
<evidence type="ECO:0000256" key="4">
    <source>
        <dbReference type="ARBA" id="ARBA00022692"/>
    </source>
</evidence>
<keyword evidence="4 7" id="KW-0812">Transmembrane</keyword>
<evidence type="ECO:0000256" key="7">
    <source>
        <dbReference type="SAM" id="Phobius"/>
    </source>
</evidence>
<evidence type="ECO:0000256" key="6">
    <source>
        <dbReference type="ARBA" id="ARBA00023136"/>
    </source>
</evidence>
<dbReference type="InterPro" id="IPR052049">
    <property type="entry name" value="Electron_transfer_protein"/>
</dbReference>
<keyword evidence="9" id="KW-1185">Reference proteome</keyword>
<dbReference type="Pfam" id="PF03916">
    <property type="entry name" value="NrfD"/>
    <property type="match status" value="1"/>
</dbReference>
<feature type="transmembrane region" description="Helical" evidence="7">
    <location>
        <begin position="199"/>
        <end position="223"/>
    </location>
</feature>
<accession>A0ABS9WJJ8</accession>
<evidence type="ECO:0000256" key="2">
    <source>
        <dbReference type="ARBA" id="ARBA00008929"/>
    </source>
</evidence>
<gene>
    <name evidence="8" type="primary">nrfD</name>
    <name evidence="8" type="ORF">LPT13_08715</name>
</gene>
<feature type="transmembrane region" description="Helical" evidence="7">
    <location>
        <begin position="332"/>
        <end position="358"/>
    </location>
</feature>
<evidence type="ECO:0000256" key="1">
    <source>
        <dbReference type="ARBA" id="ARBA00004651"/>
    </source>
</evidence>
<dbReference type="PANTHER" id="PTHR34856">
    <property type="entry name" value="PROTEIN NRFD"/>
    <property type="match status" value="1"/>
</dbReference>
<comment type="similarity">
    <text evidence="2">Belongs to the NrfD family.</text>
</comment>
<dbReference type="PANTHER" id="PTHR34856:SF2">
    <property type="entry name" value="PROTEIN NRFD"/>
    <property type="match status" value="1"/>
</dbReference>
<proteinExistence type="inferred from homology"/>
<dbReference type="Proteomes" id="UP001430755">
    <property type="component" value="Unassembled WGS sequence"/>
</dbReference>
<dbReference type="Gene3D" id="1.20.1630.10">
    <property type="entry name" value="Formate dehydrogenase/DMSO reductase domain"/>
    <property type="match status" value="1"/>
</dbReference>
<comment type="caution">
    <text evidence="8">The sequence shown here is derived from an EMBL/GenBank/DDBJ whole genome shotgun (WGS) entry which is preliminary data.</text>
</comment>
<feature type="transmembrane region" description="Helical" evidence="7">
    <location>
        <begin position="128"/>
        <end position="150"/>
    </location>
</feature>
<feature type="transmembrane region" description="Helical" evidence="7">
    <location>
        <begin position="51"/>
        <end position="77"/>
    </location>
</feature>